<feature type="transmembrane region" description="Helical" evidence="1">
    <location>
        <begin position="75"/>
        <end position="99"/>
    </location>
</feature>
<dbReference type="AlphaFoldDB" id="A0A316HE70"/>
<gene>
    <name evidence="2" type="ORF">LX99_02173</name>
</gene>
<feature type="transmembrane region" description="Helical" evidence="1">
    <location>
        <begin position="12"/>
        <end position="30"/>
    </location>
</feature>
<feature type="transmembrane region" description="Helical" evidence="1">
    <location>
        <begin position="42"/>
        <end position="63"/>
    </location>
</feature>
<comment type="caution">
    <text evidence="2">The sequence shown here is derived from an EMBL/GenBank/DDBJ whole genome shotgun (WGS) entry which is preliminary data.</text>
</comment>
<evidence type="ECO:0000313" key="2">
    <source>
        <dbReference type="EMBL" id="PWK78331.1"/>
    </source>
</evidence>
<reference evidence="2 3" key="1">
    <citation type="submission" date="2018-05" db="EMBL/GenBank/DDBJ databases">
        <title>Genomic Encyclopedia of Archaeal and Bacterial Type Strains, Phase II (KMG-II): from individual species to whole genera.</title>
        <authorList>
            <person name="Goeker M."/>
        </authorList>
    </citation>
    <scope>NUCLEOTIDE SEQUENCE [LARGE SCALE GENOMIC DNA]</scope>
    <source>
        <strain evidence="2 3">DSM 19975</strain>
    </source>
</reference>
<keyword evidence="1" id="KW-0472">Membrane</keyword>
<sequence>MKKTTAQNTLAIVWGGFFLIILPWSVLWAVNSYFSEKTKDIVNWVTQSSLPYILLILTVYFSSKKSTKIQYTDRWAFVLALVLSLAYIFFVLGVCYALAKAQFLSQNPMKVIENTNMFSTFFQVALSLVFGFYFANSAKK</sequence>
<feature type="transmembrane region" description="Helical" evidence="1">
    <location>
        <begin position="119"/>
        <end position="136"/>
    </location>
</feature>
<dbReference type="Proteomes" id="UP000245678">
    <property type="component" value="Unassembled WGS sequence"/>
</dbReference>
<accession>A0A316HE70</accession>
<dbReference type="EMBL" id="QGHA01000003">
    <property type="protein sequence ID" value="PWK78331.1"/>
    <property type="molecule type" value="Genomic_DNA"/>
</dbReference>
<dbReference type="RefSeq" id="WP_109607884.1">
    <property type="nucleotide sequence ID" value="NZ_QGHA01000003.1"/>
</dbReference>
<proteinExistence type="predicted"/>
<evidence type="ECO:0000313" key="3">
    <source>
        <dbReference type="Proteomes" id="UP000245678"/>
    </source>
</evidence>
<protein>
    <submittedName>
        <fullName evidence="2">Uncharacterized protein</fullName>
    </submittedName>
</protein>
<keyword evidence="1" id="KW-0812">Transmembrane</keyword>
<evidence type="ECO:0000256" key="1">
    <source>
        <dbReference type="SAM" id="Phobius"/>
    </source>
</evidence>
<keyword evidence="3" id="KW-1185">Reference proteome</keyword>
<name>A0A316HE70_9SPHI</name>
<keyword evidence="1" id="KW-1133">Transmembrane helix</keyword>
<organism evidence="2 3">
    <name type="scientific">Mucilaginibacter oryzae</name>
    <dbReference type="NCBI Taxonomy" id="468058"/>
    <lineage>
        <taxon>Bacteria</taxon>
        <taxon>Pseudomonadati</taxon>
        <taxon>Bacteroidota</taxon>
        <taxon>Sphingobacteriia</taxon>
        <taxon>Sphingobacteriales</taxon>
        <taxon>Sphingobacteriaceae</taxon>
        <taxon>Mucilaginibacter</taxon>
    </lineage>
</organism>